<sequence>MKFISIALLLTLSVCFSFAALCSLNNGYSSQYSVNSYNTYFPTESGYEASTFFESGMVTVDYDNQMMNVISEVLSNGKKIVSQIYAFNGNKTLYVISGTSSGGMVCNTFPLKYPVPTSAPKVLNDLGGDYIGDIPVELLQVQSNNGPNVVERTLFDFFTCSPTVSFITNTVKANPGIATMVFTNYGNYSIPIELDSSCYNAKPGDESMVHLPKAILSHPYK</sequence>
<comment type="caution">
    <text evidence="2">The sequence shown here is derived from an EMBL/GenBank/DDBJ whole genome shotgun (WGS) entry which is preliminary data.</text>
</comment>
<dbReference type="AlphaFoldDB" id="A0A8J4Q200"/>
<dbReference type="Proteomes" id="UP000695562">
    <property type="component" value="Unassembled WGS sequence"/>
</dbReference>
<evidence type="ECO:0000256" key="1">
    <source>
        <dbReference type="SAM" id="SignalP"/>
    </source>
</evidence>
<keyword evidence="3" id="KW-1185">Reference proteome</keyword>
<dbReference type="EMBL" id="AJWJ01000058">
    <property type="protein sequence ID" value="KAF2076494.1"/>
    <property type="molecule type" value="Genomic_DNA"/>
</dbReference>
<feature type="chain" id="PRO_5035301828" evidence="1">
    <location>
        <begin position="20"/>
        <end position="221"/>
    </location>
</feature>
<protein>
    <submittedName>
        <fullName evidence="2">Uncharacterized protein</fullName>
    </submittedName>
</protein>
<proteinExistence type="predicted"/>
<name>A0A8J4Q200_9MYCE</name>
<keyword evidence="1" id="KW-0732">Signal</keyword>
<organism evidence="2 3">
    <name type="scientific">Polysphondylium violaceum</name>
    <dbReference type="NCBI Taxonomy" id="133409"/>
    <lineage>
        <taxon>Eukaryota</taxon>
        <taxon>Amoebozoa</taxon>
        <taxon>Evosea</taxon>
        <taxon>Eumycetozoa</taxon>
        <taxon>Dictyostelia</taxon>
        <taxon>Dictyosteliales</taxon>
        <taxon>Dictyosteliaceae</taxon>
        <taxon>Polysphondylium</taxon>
    </lineage>
</organism>
<reference evidence="2" key="1">
    <citation type="submission" date="2020-01" db="EMBL/GenBank/DDBJ databases">
        <title>Development of genomics and gene disruption for Polysphondylium violaceum indicates a role for the polyketide synthase stlB in stalk morphogenesis.</title>
        <authorList>
            <person name="Narita B."/>
            <person name="Kawabe Y."/>
            <person name="Kin K."/>
            <person name="Saito T."/>
            <person name="Gibbs R."/>
            <person name="Kuspa A."/>
            <person name="Muzny D."/>
            <person name="Queller D."/>
            <person name="Richards S."/>
            <person name="Strassman J."/>
            <person name="Sucgang R."/>
            <person name="Worley K."/>
            <person name="Schaap P."/>
        </authorList>
    </citation>
    <scope>NUCLEOTIDE SEQUENCE</scope>
    <source>
        <strain evidence="2">QSvi11</strain>
    </source>
</reference>
<accession>A0A8J4Q200</accession>
<dbReference type="Pfam" id="PF25544">
    <property type="entry name" value="Ependymin_amoebozoa"/>
    <property type="match status" value="1"/>
</dbReference>
<evidence type="ECO:0000313" key="3">
    <source>
        <dbReference type="Proteomes" id="UP000695562"/>
    </source>
</evidence>
<dbReference type="PANTHER" id="PTHR31648">
    <property type="entry name" value="TRANSMEMBRANE PROTEIN-RELATED"/>
    <property type="match status" value="1"/>
</dbReference>
<dbReference type="InterPro" id="IPR040310">
    <property type="entry name" value="DDB_G0292248"/>
</dbReference>
<evidence type="ECO:0000313" key="2">
    <source>
        <dbReference type="EMBL" id="KAF2076494.1"/>
    </source>
</evidence>
<feature type="signal peptide" evidence="1">
    <location>
        <begin position="1"/>
        <end position="19"/>
    </location>
</feature>
<dbReference type="OrthoDB" id="19902at2759"/>
<gene>
    <name evidence="2" type="ORF">CYY_002171</name>
</gene>